<dbReference type="AlphaFoldDB" id="A0A4D4L0N0"/>
<name>A0A4D4L0N0_STRVO</name>
<evidence type="ECO:0000256" key="2">
    <source>
        <dbReference type="ARBA" id="ARBA00023239"/>
    </source>
</evidence>
<proteinExistence type="inferred from homology"/>
<dbReference type="EMBL" id="BJHW01000001">
    <property type="protein sequence ID" value="GDY54632.1"/>
    <property type="molecule type" value="Genomic_DNA"/>
</dbReference>
<dbReference type="SUPFAM" id="SSF54637">
    <property type="entry name" value="Thioesterase/thiol ester dehydrase-isomerase"/>
    <property type="match status" value="2"/>
</dbReference>
<gene>
    <name evidence="4" type="ORF">SVIO_052550</name>
</gene>
<dbReference type="GO" id="GO:0016829">
    <property type="term" value="F:lyase activity"/>
    <property type="evidence" value="ECO:0007669"/>
    <property type="project" value="UniProtKB-KW"/>
</dbReference>
<evidence type="ECO:0000313" key="5">
    <source>
        <dbReference type="Proteomes" id="UP000301309"/>
    </source>
</evidence>
<keyword evidence="5" id="KW-1185">Reference proteome</keyword>
<dbReference type="InterPro" id="IPR029069">
    <property type="entry name" value="HotDog_dom_sf"/>
</dbReference>
<accession>A0A4D4L0N0</accession>
<keyword evidence="2" id="KW-0456">Lyase</keyword>
<comment type="similarity">
    <text evidence="1">Belongs to the thioester dehydratase family. FabZ subfamily.</text>
</comment>
<dbReference type="InterPro" id="IPR054545">
    <property type="entry name" value="ApeI-like"/>
</dbReference>
<sequence>MRTATADQATDVTAARISPVTGEVRIVSALSPEGRAATRVPVSPREPVFAGHYPDFPIFPGVCVMECVHRSALATAPEPVELAAVKSARFAAPAFPGDVLDIDLIWARAGGAWRLTATAATARGATASLRLRYRAAGSALQAPAGPAAAAPAAALPGMPEPADLLPHRYPMLLVDRVLSLRPGERITAVKAVTHNEPWYAALVPAQDLAYPASLLIESWGQSAGLLASAATPRDRDQVMLFGAVAGAEFHRPVFPGELLEHHITIARSLDDSVIFEGRAAAARAP</sequence>
<evidence type="ECO:0000313" key="4">
    <source>
        <dbReference type="EMBL" id="GDY54632.1"/>
    </source>
</evidence>
<organism evidence="4 5">
    <name type="scientific">Streptomyces violaceusniger</name>
    <dbReference type="NCBI Taxonomy" id="68280"/>
    <lineage>
        <taxon>Bacteria</taxon>
        <taxon>Bacillati</taxon>
        <taxon>Actinomycetota</taxon>
        <taxon>Actinomycetes</taxon>
        <taxon>Kitasatosporales</taxon>
        <taxon>Streptomycetaceae</taxon>
        <taxon>Streptomyces</taxon>
        <taxon>Streptomyces violaceusniger group</taxon>
    </lineage>
</organism>
<dbReference type="CDD" id="cd01288">
    <property type="entry name" value="FabZ"/>
    <property type="match status" value="1"/>
</dbReference>
<dbReference type="PANTHER" id="PTHR30272">
    <property type="entry name" value="3-HYDROXYACYL-[ACYL-CARRIER-PROTEIN] DEHYDRATASE"/>
    <property type="match status" value="1"/>
</dbReference>
<reference evidence="4 5" key="1">
    <citation type="journal article" date="2020" name="Int. J. Syst. Evol. Microbiol.">
        <title>Reclassification of Streptomyces castelarensis and Streptomyces sporoclivatus as later heterotypic synonyms of Streptomyces antimycoticus.</title>
        <authorList>
            <person name="Komaki H."/>
            <person name="Tamura T."/>
        </authorList>
    </citation>
    <scope>NUCLEOTIDE SEQUENCE [LARGE SCALE GENOMIC DNA]</scope>
    <source>
        <strain evidence="4 5">NBRC 13459</strain>
    </source>
</reference>
<comment type="caution">
    <text evidence="4">The sequence shown here is derived from an EMBL/GenBank/DDBJ whole genome shotgun (WGS) entry which is preliminary data.</text>
</comment>
<feature type="domain" description="ApeI dehydratase-like" evidence="3">
    <location>
        <begin position="34"/>
        <end position="116"/>
    </location>
</feature>
<dbReference type="Gene3D" id="3.10.129.10">
    <property type="entry name" value="Hotdog Thioesterase"/>
    <property type="match status" value="2"/>
</dbReference>
<dbReference type="PANTHER" id="PTHR30272:SF1">
    <property type="entry name" value="3-HYDROXYACYL-[ACYL-CARRIER-PROTEIN] DEHYDRATASE"/>
    <property type="match status" value="1"/>
</dbReference>
<dbReference type="Pfam" id="PF22818">
    <property type="entry name" value="ApeI-like"/>
    <property type="match status" value="1"/>
</dbReference>
<evidence type="ECO:0000259" key="3">
    <source>
        <dbReference type="Pfam" id="PF22818"/>
    </source>
</evidence>
<dbReference type="InterPro" id="IPR013114">
    <property type="entry name" value="FabA_FabZ"/>
</dbReference>
<evidence type="ECO:0000256" key="1">
    <source>
        <dbReference type="ARBA" id="ARBA00009174"/>
    </source>
</evidence>
<dbReference type="Pfam" id="PF07977">
    <property type="entry name" value="FabA"/>
    <property type="match status" value="1"/>
</dbReference>
<dbReference type="Proteomes" id="UP000301309">
    <property type="component" value="Unassembled WGS sequence"/>
</dbReference>
<protein>
    <recommendedName>
        <fullName evidence="3">ApeI dehydratase-like domain-containing protein</fullName>
    </recommendedName>
</protein>